<dbReference type="Proteomes" id="UP000735874">
    <property type="component" value="Unassembled WGS sequence"/>
</dbReference>
<keyword evidence="2" id="KW-0472">Membrane</keyword>
<comment type="caution">
    <text evidence="6">The sequence shown here is derived from an EMBL/GenBank/DDBJ whole genome shotgun (WGS) entry which is preliminary data.</text>
</comment>
<dbReference type="EMBL" id="RCMV01000891">
    <property type="protein sequence ID" value="KAG3211963.1"/>
    <property type="molecule type" value="Genomic_DNA"/>
</dbReference>
<dbReference type="EMBL" id="RCMK01000861">
    <property type="protein sequence ID" value="KAG2909750.1"/>
    <property type="molecule type" value="Genomic_DNA"/>
</dbReference>
<dbReference type="Proteomes" id="UP000760860">
    <property type="component" value="Unassembled WGS sequence"/>
</dbReference>
<keyword evidence="1" id="KW-0813">Transport</keyword>
<evidence type="ECO:0000259" key="3">
    <source>
        <dbReference type="Pfam" id="PF19055"/>
    </source>
</evidence>
<reference evidence="6" key="1">
    <citation type="submission" date="2018-10" db="EMBL/GenBank/DDBJ databases">
        <title>Effector identification in a new, highly contiguous assembly of the strawberry crown rot pathogen Phytophthora cactorum.</title>
        <authorList>
            <person name="Armitage A.D."/>
            <person name="Nellist C.F."/>
            <person name="Bates H."/>
            <person name="Vickerstaff R.J."/>
            <person name="Harrison R.J."/>
        </authorList>
    </citation>
    <scope>NUCLEOTIDE SEQUENCE</scope>
    <source>
        <strain evidence="4">15-7</strain>
        <strain evidence="6">4032</strain>
        <strain evidence="5">4040</strain>
        <strain evidence="7">P421</strain>
    </source>
</reference>
<accession>A0A8T1CQ13</accession>
<proteinExistence type="predicted"/>
<evidence type="ECO:0000313" key="6">
    <source>
        <dbReference type="EMBL" id="KAG2925800.1"/>
    </source>
</evidence>
<evidence type="ECO:0000256" key="2">
    <source>
        <dbReference type="ARBA" id="ARBA00023136"/>
    </source>
</evidence>
<dbReference type="Proteomes" id="UP000774804">
    <property type="component" value="Unassembled WGS sequence"/>
</dbReference>
<gene>
    <name evidence="4" type="ORF">PC113_g18369</name>
    <name evidence="6" type="ORF">PC115_g8102</name>
    <name evidence="5" type="ORF">PC117_g19590</name>
    <name evidence="7" type="ORF">PC129_g17066</name>
</gene>
<feature type="domain" description="ABC transporter family G" evidence="3">
    <location>
        <begin position="4"/>
        <end position="57"/>
    </location>
</feature>
<organism evidence="6 8">
    <name type="scientific">Phytophthora cactorum</name>
    <dbReference type="NCBI Taxonomy" id="29920"/>
    <lineage>
        <taxon>Eukaryota</taxon>
        <taxon>Sar</taxon>
        <taxon>Stramenopiles</taxon>
        <taxon>Oomycota</taxon>
        <taxon>Peronosporomycetes</taxon>
        <taxon>Peronosporales</taxon>
        <taxon>Peronosporaceae</taxon>
        <taxon>Phytophthora</taxon>
    </lineage>
</organism>
<dbReference type="AlphaFoldDB" id="A0A8T1CQ13"/>
<evidence type="ECO:0000313" key="4">
    <source>
        <dbReference type="EMBL" id="KAG2844598.1"/>
    </source>
</evidence>
<dbReference type="EMBL" id="RCMI01000204">
    <property type="protein sequence ID" value="KAG2925800.1"/>
    <property type="molecule type" value="Genomic_DNA"/>
</dbReference>
<dbReference type="GO" id="GO:0140359">
    <property type="term" value="F:ABC-type transporter activity"/>
    <property type="evidence" value="ECO:0007669"/>
    <property type="project" value="InterPro"/>
</dbReference>
<evidence type="ECO:0000313" key="8">
    <source>
        <dbReference type="Proteomes" id="UP000774804"/>
    </source>
</evidence>
<dbReference type="PANTHER" id="PTHR19241">
    <property type="entry name" value="ATP-BINDING CASSETTE TRANSPORTER"/>
    <property type="match status" value="1"/>
</dbReference>
<name>A0A8T1CQ13_9STRA</name>
<dbReference type="Proteomes" id="UP000736787">
    <property type="component" value="Unassembled WGS sequence"/>
</dbReference>
<evidence type="ECO:0000256" key="1">
    <source>
        <dbReference type="ARBA" id="ARBA00022448"/>
    </source>
</evidence>
<evidence type="ECO:0000313" key="7">
    <source>
        <dbReference type="EMBL" id="KAG3211963.1"/>
    </source>
</evidence>
<evidence type="ECO:0000313" key="5">
    <source>
        <dbReference type="EMBL" id="KAG2909750.1"/>
    </source>
</evidence>
<sequence length="111" mass="12896">MLLQPSPELFELFDDVMLLNDGYVMYYGPRVEVGEYFESMGLKCPASRDIADFLLDLGTNKQRQYESGSVPRFDQQFADAFDKSEIRMRCALHWIPVWTLSSTRRSSNRIS</sequence>
<protein>
    <recommendedName>
        <fullName evidence="3">ABC transporter family G domain-containing protein</fullName>
    </recommendedName>
</protein>
<dbReference type="Pfam" id="PF19055">
    <property type="entry name" value="ABC2_membrane_7"/>
    <property type="match status" value="1"/>
</dbReference>
<dbReference type="InterPro" id="IPR043926">
    <property type="entry name" value="ABCG_dom"/>
</dbReference>
<dbReference type="EMBL" id="RCMG01000857">
    <property type="protein sequence ID" value="KAG2844598.1"/>
    <property type="molecule type" value="Genomic_DNA"/>
</dbReference>